<sequence>MEYIRCVGPLLSFSPSLFF</sequence>
<accession>A0A2P2R2F0</accession>
<organism evidence="1">
    <name type="scientific">Rhizophora mucronata</name>
    <name type="common">Asiatic mangrove</name>
    <dbReference type="NCBI Taxonomy" id="61149"/>
    <lineage>
        <taxon>Eukaryota</taxon>
        <taxon>Viridiplantae</taxon>
        <taxon>Streptophyta</taxon>
        <taxon>Embryophyta</taxon>
        <taxon>Tracheophyta</taxon>
        <taxon>Spermatophyta</taxon>
        <taxon>Magnoliopsida</taxon>
        <taxon>eudicotyledons</taxon>
        <taxon>Gunneridae</taxon>
        <taxon>Pentapetalae</taxon>
        <taxon>rosids</taxon>
        <taxon>fabids</taxon>
        <taxon>Malpighiales</taxon>
        <taxon>Rhizophoraceae</taxon>
        <taxon>Rhizophora</taxon>
    </lineage>
</organism>
<name>A0A2P2R2F0_RHIMU</name>
<dbReference type="AlphaFoldDB" id="A0A2P2R2F0"/>
<proteinExistence type="predicted"/>
<protein>
    <submittedName>
        <fullName evidence="1">Uncharacterized protein</fullName>
    </submittedName>
</protein>
<evidence type="ECO:0000313" key="1">
    <source>
        <dbReference type="EMBL" id="MBX73446.1"/>
    </source>
</evidence>
<dbReference type="EMBL" id="GGEC01092962">
    <property type="protein sequence ID" value="MBX73446.1"/>
    <property type="molecule type" value="Transcribed_RNA"/>
</dbReference>
<reference evidence="1" key="1">
    <citation type="submission" date="2018-02" db="EMBL/GenBank/DDBJ databases">
        <title>Rhizophora mucronata_Transcriptome.</title>
        <authorList>
            <person name="Meera S.P."/>
            <person name="Sreeshan A."/>
            <person name="Augustine A."/>
        </authorList>
    </citation>
    <scope>NUCLEOTIDE SEQUENCE</scope>
    <source>
        <tissue evidence="1">Leaf</tissue>
    </source>
</reference>